<evidence type="ECO:0000256" key="1">
    <source>
        <dbReference type="ARBA" id="ARBA00009477"/>
    </source>
</evidence>
<dbReference type="Gene3D" id="2.40.30.170">
    <property type="match status" value="1"/>
</dbReference>
<dbReference type="SUPFAM" id="SSF111369">
    <property type="entry name" value="HlyD-like secretion proteins"/>
    <property type="match status" value="1"/>
</dbReference>
<dbReference type="InterPro" id="IPR006143">
    <property type="entry name" value="RND_pump_MFP"/>
</dbReference>
<comment type="similarity">
    <text evidence="1">Belongs to the membrane fusion protein (MFP) (TC 8.A.1) family.</text>
</comment>
<dbReference type="Gene3D" id="2.40.50.100">
    <property type="match status" value="1"/>
</dbReference>
<dbReference type="Gene3D" id="2.40.420.20">
    <property type="match status" value="1"/>
</dbReference>
<dbReference type="Gene3D" id="1.10.287.470">
    <property type="entry name" value="Helix hairpin bin"/>
    <property type="match status" value="1"/>
</dbReference>
<feature type="signal peptide" evidence="3">
    <location>
        <begin position="1"/>
        <end position="20"/>
    </location>
</feature>
<dbReference type="NCBIfam" id="TIGR01730">
    <property type="entry name" value="RND_mfp"/>
    <property type="match status" value="1"/>
</dbReference>
<evidence type="ECO:0000313" key="5">
    <source>
        <dbReference type="Proteomes" id="UP001055117"/>
    </source>
</evidence>
<dbReference type="PANTHER" id="PTHR30469:SF18">
    <property type="entry name" value="RESISTANCE-NODULATION-CELL DIVISION (RND) EFFLUX MEMBRANE FUSION PROTEIN-RELATED"/>
    <property type="match status" value="1"/>
</dbReference>
<name>A0ABQ4QPG6_9HYPH</name>
<evidence type="ECO:0000256" key="3">
    <source>
        <dbReference type="SAM" id="SignalP"/>
    </source>
</evidence>
<evidence type="ECO:0000313" key="4">
    <source>
        <dbReference type="EMBL" id="GJD46611.1"/>
    </source>
</evidence>
<comment type="caution">
    <text evidence="4">The sequence shown here is derived from an EMBL/GenBank/DDBJ whole genome shotgun (WGS) entry which is preliminary data.</text>
</comment>
<keyword evidence="3" id="KW-0732">Signal</keyword>
<keyword evidence="5" id="KW-1185">Reference proteome</keyword>
<feature type="region of interest" description="Disordered" evidence="2">
    <location>
        <begin position="207"/>
        <end position="231"/>
    </location>
</feature>
<dbReference type="PROSITE" id="PS51257">
    <property type="entry name" value="PROKAR_LIPOPROTEIN"/>
    <property type="match status" value="1"/>
</dbReference>
<gene>
    <name evidence="4" type="primary">mdtE_4</name>
    <name evidence="4" type="ORF">AFCDBAGC_4494</name>
</gene>
<dbReference type="EMBL" id="BPQG01000082">
    <property type="protein sequence ID" value="GJD46611.1"/>
    <property type="molecule type" value="Genomic_DNA"/>
</dbReference>
<proteinExistence type="inferred from homology"/>
<evidence type="ECO:0000256" key="2">
    <source>
        <dbReference type="SAM" id="MobiDB-lite"/>
    </source>
</evidence>
<dbReference type="RefSeq" id="WP_147831392.1">
    <property type="nucleotide sequence ID" value="NZ_BPQG01000082.1"/>
</dbReference>
<accession>A0ABQ4QPG6</accession>
<protein>
    <submittedName>
        <fullName evidence="4">Multidrug resistance protein MdtE</fullName>
    </submittedName>
</protein>
<dbReference type="Proteomes" id="UP001055117">
    <property type="component" value="Unassembled WGS sequence"/>
</dbReference>
<sequence>MLRRLVLGLAGVALTACAPAKTAVTPEPPLVQVAEVVPGPGAVSRYTGVIRARTESNLGFRVGGKIFERLVDPGDRVRLGQPLMRLDRTDFTLALAAARASVEAARAQMIKAKADEERSRKLVADGWTSKQTYDQNKGAADAAIAQFANAEAQASQIQNQAGYAELQADADGVVMEVPSEPGQVVAAGQTVVKLARDGAREAEVFLPEGSRRAAKGEASGTKGEASGTKGEASATLYAEGAATYPARLRELSATADPATRTYRARYILSGGGEAAPLGATVTLQLKDLDAARAGSVEVPLAALFDQGQGPSVWRYDAASETVQPQAVRVARMGEERADVVAGLNPGDRIVALGAHLLKAGEKVRQAPAGMTGVVR</sequence>
<organism evidence="4 5">
    <name type="scientific">Methylobacterium cerastii</name>
    <dbReference type="NCBI Taxonomy" id="932741"/>
    <lineage>
        <taxon>Bacteria</taxon>
        <taxon>Pseudomonadati</taxon>
        <taxon>Pseudomonadota</taxon>
        <taxon>Alphaproteobacteria</taxon>
        <taxon>Hyphomicrobiales</taxon>
        <taxon>Methylobacteriaceae</taxon>
        <taxon>Methylobacterium</taxon>
    </lineage>
</organism>
<feature type="chain" id="PRO_5045630320" evidence="3">
    <location>
        <begin position="21"/>
        <end position="375"/>
    </location>
</feature>
<reference evidence="4 5" key="1">
    <citation type="journal article" date="2021" name="Front. Microbiol.">
        <title>Comprehensive Comparative Genomics and Phenotyping of Methylobacterium Species.</title>
        <authorList>
            <person name="Alessa O."/>
            <person name="Ogura Y."/>
            <person name="Fujitani Y."/>
            <person name="Takami H."/>
            <person name="Hayashi T."/>
            <person name="Sahin N."/>
            <person name="Tani A."/>
        </authorList>
    </citation>
    <scope>NUCLEOTIDE SEQUENCE [LARGE SCALE GENOMIC DNA]</scope>
    <source>
        <strain evidence="4 5">DSM 23679</strain>
    </source>
</reference>
<dbReference type="PANTHER" id="PTHR30469">
    <property type="entry name" value="MULTIDRUG RESISTANCE PROTEIN MDTA"/>
    <property type="match status" value="1"/>
</dbReference>